<dbReference type="PANTHER" id="PTHR14191:SF6">
    <property type="entry name" value="NA(+)_H(+) EXCHANGE REGULATORY COFACTOR NHE-RF3-RELATED"/>
    <property type="match status" value="1"/>
</dbReference>
<evidence type="ECO:0000256" key="5">
    <source>
        <dbReference type="SAM" id="MobiDB-lite"/>
    </source>
</evidence>
<accession>A0A8C9Q828</accession>
<organism evidence="7 8">
    <name type="scientific">Spermophilus dauricus</name>
    <name type="common">Daurian ground squirrel</name>
    <dbReference type="NCBI Taxonomy" id="99837"/>
    <lineage>
        <taxon>Eukaryota</taxon>
        <taxon>Metazoa</taxon>
        <taxon>Chordata</taxon>
        <taxon>Craniata</taxon>
        <taxon>Vertebrata</taxon>
        <taxon>Euteleostomi</taxon>
        <taxon>Mammalia</taxon>
        <taxon>Eutheria</taxon>
        <taxon>Euarchontoglires</taxon>
        <taxon>Glires</taxon>
        <taxon>Rodentia</taxon>
        <taxon>Sciuromorpha</taxon>
        <taxon>Sciuridae</taxon>
        <taxon>Xerinae</taxon>
        <taxon>Marmotini</taxon>
        <taxon>Spermophilus</taxon>
    </lineage>
</organism>
<feature type="region of interest" description="Disordered" evidence="5">
    <location>
        <begin position="431"/>
        <end position="472"/>
    </location>
</feature>
<comment type="similarity">
    <text evidence="4">Belongs to the NHER family.</text>
</comment>
<sequence length="472" mass="50904">MASTFNPQECKTGLQRRRAKLHGFFLRIEKDTDGHLVRVVEKGSPAEKAGLLDGDRVLRINGTFVDKKEHVPDLVLPRQIYQAVTLLVLDGESYEKAIKKRVDLQELGRSPEERDSDAATLAPVEGSSYGFSLKTVQGKKGVYVTDLTPQGVAMRAGVLADDHLIEVNGENVEAAGHEEVVEKVDPGRLSLPLTGRGGRRVAGRLLRDGPWGGETRPGIGQIIKDIDSGSPAEAAGLKTNDLVVAVNGESVENLDHDSVVEMIKKGGDQTSLLVVDKETESIYRLAHFSPFFYYQSQEIPNGSIKEAPASIPVPLEVSSPDTTEEVADHRPKLCRLMKDENGYGFHLNAIQGQPGSFIKQVQEGGPAAEAGLEDGDLVIEVNGLNVLEEPYEKVVDRIQGSGKNVTLLVCGKKAYAYFQANKVPVVSSMADPLAADSTEEPGAASEHDPPVAKERAHSTASHSSSSSEDTEM</sequence>
<evidence type="ECO:0000256" key="4">
    <source>
        <dbReference type="ARBA" id="ARBA00038110"/>
    </source>
</evidence>
<feature type="domain" description="PDZ" evidence="6">
    <location>
        <begin position="333"/>
        <end position="413"/>
    </location>
</feature>
<dbReference type="PANTHER" id="PTHR14191">
    <property type="entry name" value="PDZ DOMAIN CONTAINING PROTEIN"/>
    <property type="match status" value="1"/>
</dbReference>
<feature type="compositionally biased region" description="Basic and acidic residues" evidence="5">
    <location>
        <begin position="445"/>
        <end position="457"/>
    </location>
</feature>
<proteinExistence type="inferred from homology"/>
<keyword evidence="2" id="KW-1003">Cell membrane</keyword>
<keyword evidence="2" id="KW-0472">Membrane</keyword>
<feature type="compositionally biased region" description="Low complexity" evidence="5">
    <location>
        <begin position="458"/>
        <end position="472"/>
    </location>
</feature>
<dbReference type="Pfam" id="PF17820">
    <property type="entry name" value="PDZ_6"/>
    <property type="match status" value="1"/>
</dbReference>
<name>A0A8C9Q828_SPEDA</name>
<feature type="domain" description="PDZ" evidence="6">
    <location>
        <begin position="118"/>
        <end position="184"/>
    </location>
</feature>
<protein>
    <recommendedName>
        <fullName evidence="6">PDZ domain-containing protein</fullName>
    </recommendedName>
</protein>
<dbReference type="InterPro" id="IPR041489">
    <property type="entry name" value="PDZ_6"/>
</dbReference>
<dbReference type="InterPro" id="IPR001478">
    <property type="entry name" value="PDZ"/>
</dbReference>
<comment type="subcellular location">
    <subcellularLocation>
        <location evidence="1">Cell membrane</location>
    </subcellularLocation>
</comment>
<dbReference type="InterPro" id="IPR051067">
    <property type="entry name" value="NHER"/>
</dbReference>
<evidence type="ECO:0000256" key="2">
    <source>
        <dbReference type="ARBA" id="ARBA00022475"/>
    </source>
</evidence>
<dbReference type="PROSITE" id="PS50106">
    <property type="entry name" value="PDZ"/>
    <property type="match status" value="4"/>
</dbReference>
<keyword evidence="8" id="KW-1185">Reference proteome</keyword>
<dbReference type="GO" id="GO:0072659">
    <property type="term" value="P:protein localization to plasma membrane"/>
    <property type="evidence" value="ECO:0007669"/>
    <property type="project" value="TreeGrafter"/>
</dbReference>
<dbReference type="Ensembl" id="ENSSDAT00000024866.1">
    <property type="protein sequence ID" value="ENSSDAP00000021771.1"/>
    <property type="gene ID" value="ENSSDAG00000018945.1"/>
</dbReference>
<dbReference type="CDD" id="cd06768">
    <property type="entry name" value="PDZ_NHERF-like"/>
    <property type="match status" value="4"/>
</dbReference>
<dbReference type="SUPFAM" id="SSF50156">
    <property type="entry name" value="PDZ domain-like"/>
    <property type="match status" value="4"/>
</dbReference>
<dbReference type="SMART" id="SM00228">
    <property type="entry name" value="PDZ"/>
    <property type="match status" value="4"/>
</dbReference>
<dbReference type="InterPro" id="IPR036034">
    <property type="entry name" value="PDZ_sf"/>
</dbReference>
<reference evidence="7" key="1">
    <citation type="submission" date="2025-08" db="UniProtKB">
        <authorList>
            <consortium name="Ensembl"/>
        </authorList>
    </citation>
    <scope>IDENTIFICATION</scope>
</reference>
<evidence type="ECO:0000256" key="3">
    <source>
        <dbReference type="ARBA" id="ARBA00022737"/>
    </source>
</evidence>
<dbReference type="Gene3D" id="2.30.42.10">
    <property type="match status" value="4"/>
</dbReference>
<dbReference type="GO" id="GO:0016324">
    <property type="term" value="C:apical plasma membrane"/>
    <property type="evidence" value="ECO:0007669"/>
    <property type="project" value="TreeGrafter"/>
</dbReference>
<evidence type="ECO:0000259" key="6">
    <source>
        <dbReference type="PROSITE" id="PS50106"/>
    </source>
</evidence>
<dbReference type="AlphaFoldDB" id="A0A8C9Q828"/>
<dbReference type="GO" id="GO:0005102">
    <property type="term" value="F:signaling receptor binding"/>
    <property type="evidence" value="ECO:0007669"/>
    <property type="project" value="TreeGrafter"/>
</dbReference>
<evidence type="ECO:0000313" key="8">
    <source>
        <dbReference type="Proteomes" id="UP000694422"/>
    </source>
</evidence>
<evidence type="ECO:0000313" key="7">
    <source>
        <dbReference type="Ensembl" id="ENSSDAP00000021771.1"/>
    </source>
</evidence>
<feature type="domain" description="PDZ" evidence="6">
    <location>
        <begin position="188"/>
        <end position="278"/>
    </location>
</feature>
<dbReference type="Pfam" id="PF00595">
    <property type="entry name" value="PDZ"/>
    <property type="match status" value="3"/>
</dbReference>
<evidence type="ECO:0000256" key="1">
    <source>
        <dbReference type="ARBA" id="ARBA00004236"/>
    </source>
</evidence>
<feature type="domain" description="PDZ" evidence="6">
    <location>
        <begin position="11"/>
        <end position="92"/>
    </location>
</feature>
<keyword evidence="3" id="KW-0677">Repeat</keyword>
<reference evidence="7" key="2">
    <citation type="submission" date="2025-09" db="UniProtKB">
        <authorList>
            <consortium name="Ensembl"/>
        </authorList>
    </citation>
    <scope>IDENTIFICATION</scope>
</reference>
<dbReference type="Proteomes" id="UP000694422">
    <property type="component" value="Unplaced"/>
</dbReference>
<dbReference type="GO" id="GO:0043495">
    <property type="term" value="F:protein-membrane adaptor activity"/>
    <property type="evidence" value="ECO:0007669"/>
    <property type="project" value="TreeGrafter"/>
</dbReference>